<evidence type="ECO:0000256" key="1">
    <source>
        <dbReference type="SAM" id="MobiDB-lite"/>
    </source>
</evidence>
<dbReference type="eggNOG" id="COG2862">
    <property type="taxonomic scope" value="Bacteria"/>
</dbReference>
<feature type="transmembrane region" description="Helical" evidence="2">
    <location>
        <begin position="314"/>
        <end position="333"/>
    </location>
</feature>
<dbReference type="PATRIC" id="fig|745776.4.peg.3025"/>
<keyword evidence="2" id="KW-1133">Transmembrane helix</keyword>
<evidence type="ECO:0000313" key="4">
    <source>
        <dbReference type="Proteomes" id="UP000007575"/>
    </source>
</evidence>
<dbReference type="AlphaFoldDB" id="H8GWH2"/>
<keyword evidence="4" id="KW-1185">Reference proteome</keyword>
<feature type="transmembrane region" description="Helical" evidence="2">
    <location>
        <begin position="274"/>
        <end position="293"/>
    </location>
</feature>
<dbReference type="KEGG" id="dgo:DGo_CA2948"/>
<keyword evidence="2" id="KW-0812">Transmembrane</keyword>
<organism evidence="3 4">
    <name type="scientific">Deinococcus gobiensis (strain DSM 21396 / JCM 16679 / CGMCC 1.7299 / I-0)</name>
    <dbReference type="NCBI Taxonomy" id="745776"/>
    <lineage>
        <taxon>Bacteria</taxon>
        <taxon>Thermotogati</taxon>
        <taxon>Deinococcota</taxon>
        <taxon>Deinococci</taxon>
        <taxon>Deinococcales</taxon>
        <taxon>Deinococcaceae</taxon>
        <taxon>Deinococcus</taxon>
    </lineage>
</organism>
<accession>H8GWH2</accession>
<feature type="compositionally biased region" description="Low complexity" evidence="1">
    <location>
        <begin position="82"/>
        <end position="96"/>
    </location>
</feature>
<dbReference type="PANTHER" id="PTHR31721:SF4">
    <property type="entry name" value="OS06G0710300 PROTEIN"/>
    <property type="match status" value="1"/>
</dbReference>
<feature type="compositionally biased region" description="Basic and acidic residues" evidence="1">
    <location>
        <begin position="164"/>
        <end position="179"/>
    </location>
</feature>
<proteinExistence type="predicted"/>
<dbReference type="eggNOG" id="COG2258">
    <property type="taxonomic scope" value="Bacteria"/>
</dbReference>
<feature type="transmembrane region" description="Helical" evidence="2">
    <location>
        <begin position="219"/>
        <end position="241"/>
    </location>
</feature>
<gene>
    <name evidence="3" type="ordered locus">DGo_CA2948</name>
</gene>
<reference evidence="3 4" key="1">
    <citation type="journal article" date="2012" name="PLoS ONE">
        <title>Genome sequence and transcriptome analysis of the radioresistant bacterium Deinococcus gobiensis: insights into the extreme environmental adaptations.</title>
        <authorList>
            <person name="Yuan M."/>
            <person name="Chen M."/>
            <person name="Zhang W."/>
            <person name="Lu W."/>
            <person name="Wang J."/>
            <person name="Yang M."/>
            <person name="Zhao P."/>
            <person name="Tang R."/>
            <person name="Li X."/>
            <person name="Hao Y."/>
            <person name="Zhou Z."/>
            <person name="Zhan Y."/>
            <person name="Yu H."/>
            <person name="Teng C."/>
            <person name="Yan Y."/>
            <person name="Ping S."/>
            <person name="Wang Y."/>
            <person name="Lin M."/>
        </authorList>
    </citation>
    <scope>NUCLEOTIDE SEQUENCE [LARGE SCALE GENOMIC DNA]</scope>
    <source>
        <strain evidence="3 4">I-0</strain>
    </source>
</reference>
<dbReference type="InterPro" id="IPR005134">
    <property type="entry name" value="UPF0114"/>
</dbReference>
<keyword evidence="2" id="KW-0472">Membrane</keyword>
<dbReference type="PANTHER" id="PTHR31721">
    <property type="entry name" value="OS06G0710300 PROTEIN"/>
    <property type="match status" value="1"/>
</dbReference>
<evidence type="ECO:0000256" key="2">
    <source>
        <dbReference type="SAM" id="Phobius"/>
    </source>
</evidence>
<feature type="region of interest" description="Disordered" evidence="1">
    <location>
        <begin position="60"/>
        <end position="207"/>
    </location>
</feature>
<evidence type="ECO:0000313" key="3">
    <source>
        <dbReference type="EMBL" id="AFD26875.1"/>
    </source>
</evidence>
<sequence>MKTMQELRTALPRAGRVEWIGLRTARRAAVRSVPEVQAHPLVGLIGDHGKQAPARLTALSGEAGEAPAPAPARPGRARRPRQAAGHADPGRAPAGDRGARGAGGGRARAAAAQHRGVGTAAAGPQGPAFPDRRGDSGGHRRVSPLLTHGGEPGGGRLQRGARPRRPDRAGHPGRADPRGRPPRAAGDPGRRSGVTRPHSRAPGAPASRQLSHAFGFTRLIVELGVLSSLVFSLALFVAAIWQAARTIRDAFTHLGEEGTTKHLMVAAVEQADTLLVGMALLIISLGMQALFVGRVQNVPAWLHIRTFDDLKQKLLGIVVVALAVNFFSVALEWKGGTEILAYGAALAAVILAVGAYSVILSRQGAAHPEPPVPEPTAPAPPT</sequence>
<dbReference type="Pfam" id="PF03350">
    <property type="entry name" value="UPF0114"/>
    <property type="match status" value="1"/>
</dbReference>
<name>H8GWH2_DEIGI</name>
<feature type="transmembrane region" description="Helical" evidence="2">
    <location>
        <begin position="339"/>
        <end position="359"/>
    </location>
</feature>
<dbReference type="EMBL" id="CP002191">
    <property type="protein sequence ID" value="AFD26875.1"/>
    <property type="molecule type" value="Genomic_DNA"/>
</dbReference>
<dbReference type="STRING" id="745776.DGo_CA2948"/>
<evidence type="ECO:0008006" key="5">
    <source>
        <dbReference type="Google" id="ProtNLM"/>
    </source>
</evidence>
<dbReference type="HOGENOM" id="CLU_723038_0_0_0"/>
<protein>
    <recommendedName>
        <fullName evidence="5">YqhA family protein</fullName>
    </recommendedName>
</protein>
<dbReference type="Proteomes" id="UP000007575">
    <property type="component" value="Chromosome"/>
</dbReference>